<dbReference type="Proteomes" id="UP001168821">
    <property type="component" value="Unassembled WGS sequence"/>
</dbReference>
<feature type="compositionally biased region" description="Basic and acidic residues" evidence="1">
    <location>
        <begin position="1"/>
        <end position="13"/>
    </location>
</feature>
<keyword evidence="3" id="KW-1185">Reference proteome</keyword>
<proteinExistence type="predicted"/>
<accession>A0AA38I800</accession>
<protein>
    <submittedName>
        <fullName evidence="2">Uncharacterized protein</fullName>
    </submittedName>
</protein>
<dbReference type="AlphaFoldDB" id="A0AA38I800"/>
<name>A0AA38I800_9CUCU</name>
<sequence>MTPHLDGRAERAGRHVTARRRDWPRRRPLRPLHAAKAGLGAASVINNPARRGDEARPECGGEADEWWAGLRLERDGIGGALSLVGIFDQTFADIAVLCSKQFGSDRCFWRIYSEVNKSQWWCCKET</sequence>
<dbReference type="EMBL" id="JALNTZ010000005">
    <property type="protein sequence ID" value="KAJ3651150.1"/>
    <property type="molecule type" value="Genomic_DNA"/>
</dbReference>
<evidence type="ECO:0000256" key="1">
    <source>
        <dbReference type="SAM" id="MobiDB-lite"/>
    </source>
</evidence>
<evidence type="ECO:0000313" key="3">
    <source>
        <dbReference type="Proteomes" id="UP001168821"/>
    </source>
</evidence>
<comment type="caution">
    <text evidence="2">The sequence shown here is derived from an EMBL/GenBank/DDBJ whole genome shotgun (WGS) entry which is preliminary data.</text>
</comment>
<gene>
    <name evidence="2" type="ORF">Zmor_017206</name>
</gene>
<reference evidence="2" key="1">
    <citation type="journal article" date="2023" name="G3 (Bethesda)">
        <title>Whole genome assemblies of Zophobas morio and Tenebrio molitor.</title>
        <authorList>
            <person name="Kaur S."/>
            <person name="Stinson S.A."/>
            <person name="diCenzo G.C."/>
        </authorList>
    </citation>
    <scope>NUCLEOTIDE SEQUENCE</scope>
    <source>
        <strain evidence="2">QUZm001</strain>
    </source>
</reference>
<organism evidence="2 3">
    <name type="scientific">Zophobas morio</name>
    <dbReference type="NCBI Taxonomy" id="2755281"/>
    <lineage>
        <taxon>Eukaryota</taxon>
        <taxon>Metazoa</taxon>
        <taxon>Ecdysozoa</taxon>
        <taxon>Arthropoda</taxon>
        <taxon>Hexapoda</taxon>
        <taxon>Insecta</taxon>
        <taxon>Pterygota</taxon>
        <taxon>Neoptera</taxon>
        <taxon>Endopterygota</taxon>
        <taxon>Coleoptera</taxon>
        <taxon>Polyphaga</taxon>
        <taxon>Cucujiformia</taxon>
        <taxon>Tenebrionidae</taxon>
        <taxon>Zophobas</taxon>
    </lineage>
</organism>
<feature type="compositionally biased region" description="Basic residues" evidence="1">
    <location>
        <begin position="14"/>
        <end position="25"/>
    </location>
</feature>
<evidence type="ECO:0000313" key="2">
    <source>
        <dbReference type="EMBL" id="KAJ3651150.1"/>
    </source>
</evidence>
<feature type="region of interest" description="Disordered" evidence="1">
    <location>
        <begin position="1"/>
        <end position="25"/>
    </location>
</feature>